<reference evidence="3" key="1">
    <citation type="submission" date="2020-06" db="EMBL/GenBank/DDBJ databases">
        <authorList>
            <person name="Li T."/>
            <person name="Hu X."/>
            <person name="Zhang T."/>
            <person name="Song X."/>
            <person name="Zhang H."/>
            <person name="Dai N."/>
            <person name="Sheng W."/>
            <person name="Hou X."/>
            <person name="Wei L."/>
        </authorList>
    </citation>
    <scope>NUCLEOTIDE SEQUENCE</scope>
    <source>
        <strain evidence="3">G02</strain>
        <tissue evidence="3">Leaf</tissue>
    </source>
</reference>
<feature type="domain" description="P-type ATPase N-terminal" evidence="2">
    <location>
        <begin position="40"/>
        <end position="107"/>
    </location>
</feature>
<dbReference type="InterPro" id="IPR023298">
    <property type="entry name" value="ATPase_P-typ_TM_dom_sf"/>
</dbReference>
<dbReference type="InterPro" id="IPR032631">
    <property type="entry name" value="P-type_ATPase_N"/>
</dbReference>
<keyword evidence="1" id="KW-0812">Transmembrane</keyword>
<proteinExistence type="predicted"/>
<dbReference type="PANTHER" id="PTHR24092:SF175">
    <property type="entry name" value="PHOSPHOLIPID-TRANSPORTING ATPASE"/>
    <property type="match status" value="1"/>
</dbReference>
<keyword evidence="1" id="KW-1133">Transmembrane helix</keyword>
<dbReference type="PANTHER" id="PTHR24092">
    <property type="entry name" value="PROBABLE PHOSPHOLIPID-TRANSPORTING ATPASE"/>
    <property type="match status" value="1"/>
</dbReference>
<keyword evidence="1" id="KW-0472">Membrane</keyword>
<evidence type="ECO:0000313" key="3">
    <source>
        <dbReference type="EMBL" id="KAL0408801.1"/>
    </source>
</evidence>
<dbReference type="GO" id="GO:0140326">
    <property type="term" value="F:ATPase-coupled intramembrane lipid transporter activity"/>
    <property type="evidence" value="ECO:0007669"/>
    <property type="project" value="TreeGrafter"/>
</dbReference>
<organism evidence="3">
    <name type="scientific">Sesamum radiatum</name>
    <name type="common">Black benniseed</name>
    <dbReference type="NCBI Taxonomy" id="300843"/>
    <lineage>
        <taxon>Eukaryota</taxon>
        <taxon>Viridiplantae</taxon>
        <taxon>Streptophyta</taxon>
        <taxon>Embryophyta</taxon>
        <taxon>Tracheophyta</taxon>
        <taxon>Spermatophyta</taxon>
        <taxon>Magnoliopsida</taxon>
        <taxon>eudicotyledons</taxon>
        <taxon>Gunneridae</taxon>
        <taxon>Pentapetalae</taxon>
        <taxon>asterids</taxon>
        <taxon>lamiids</taxon>
        <taxon>Lamiales</taxon>
        <taxon>Pedaliaceae</taxon>
        <taxon>Sesamum</taxon>
    </lineage>
</organism>
<accession>A0AAW2TV09</accession>
<reference evidence="3" key="2">
    <citation type="journal article" date="2024" name="Plant">
        <title>Genomic evolution and insights into agronomic trait innovations of Sesamum species.</title>
        <authorList>
            <person name="Miao H."/>
            <person name="Wang L."/>
            <person name="Qu L."/>
            <person name="Liu H."/>
            <person name="Sun Y."/>
            <person name="Le M."/>
            <person name="Wang Q."/>
            <person name="Wei S."/>
            <person name="Zheng Y."/>
            <person name="Lin W."/>
            <person name="Duan Y."/>
            <person name="Cao H."/>
            <person name="Xiong S."/>
            <person name="Wang X."/>
            <person name="Wei L."/>
            <person name="Li C."/>
            <person name="Ma Q."/>
            <person name="Ju M."/>
            <person name="Zhao R."/>
            <person name="Li G."/>
            <person name="Mu C."/>
            <person name="Tian Q."/>
            <person name="Mei H."/>
            <person name="Zhang T."/>
            <person name="Gao T."/>
            <person name="Zhang H."/>
        </authorList>
    </citation>
    <scope>NUCLEOTIDE SEQUENCE</scope>
    <source>
        <strain evidence="3">G02</strain>
    </source>
</reference>
<evidence type="ECO:0000259" key="2">
    <source>
        <dbReference type="Pfam" id="PF16209"/>
    </source>
</evidence>
<feature type="transmembrane region" description="Helical" evidence="1">
    <location>
        <begin position="85"/>
        <end position="114"/>
    </location>
</feature>
<dbReference type="EMBL" id="JACGWJ010000007">
    <property type="protein sequence ID" value="KAL0408801.1"/>
    <property type="molecule type" value="Genomic_DNA"/>
</dbReference>
<dbReference type="GO" id="GO:0005886">
    <property type="term" value="C:plasma membrane"/>
    <property type="evidence" value="ECO:0007669"/>
    <property type="project" value="TreeGrafter"/>
</dbReference>
<dbReference type="GO" id="GO:0045332">
    <property type="term" value="P:phospholipid translocation"/>
    <property type="evidence" value="ECO:0007669"/>
    <property type="project" value="TreeGrafter"/>
</dbReference>
<protein>
    <submittedName>
        <fullName evidence="3">Phospholipid-transporting ATPase 9</fullName>
    </submittedName>
</protein>
<dbReference type="AlphaFoldDB" id="A0AAW2TV09"/>
<sequence>MRTGRKKKFNFSKIYSFKCGKGSAGDDHSQIGGPGFSRVVYCNEPDGLEASLRKYATNYVRTTKYTAATFLPKSLFEQFRRVANFYFLVTGILSFTSLAPYSAVSAIVPLIIVIGATMVKEGIEDWRRKQQTNYSWWFCAVCLLLLFSDPNALVDM</sequence>
<gene>
    <name evidence="3" type="ORF">Sradi_1814500</name>
</gene>
<comment type="caution">
    <text evidence="3">The sequence shown here is derived from an EMBL/GenBank/DDBJ whole genome shotgun (WGS) entry which is preliminary data.</text>
</comment>
<dbReference type="Pfam" id="PF16209">
    <property type="entry name" value="PhoLip_ATPase_N"/>
    <property type="match status" value="1"/>
</dbReference>
<evidence type="ECO:0000256" key="1">
    <source>
        <dbReference type="SAM" id="Phobius"/>
    </source>
</evidence>
<name>A0AAW2TV09_SESRA</name>
<feature type="transmembrane region" description="Helical" evidence="1">
    <location>
        <begin position="134"/>
        <end position="154"/>
    </location>
</feature>
<dbReference type="SUPFAM" id="SSF81665">
    <property type="entry name" value="Calcium ATPase, transmembrane domain M"/>
    <property type="match status" value="1"/>
</dbReference>